<organism evidence="1 2">
    <name type="scientific">Cinchona calisaya</name>
    <dbReference type="NCBI Taxonomy" id="153742"/>
    <lineage>
        <taxon>Eukaryota</taxon>
        <taxon>Viridiplantae</taxon>
        <taxon>Streptophyta</taxon>
        <taxon>Embryophyta</taxon>
        <taxon>Tracheophyta</taxon>
        <taxon>Spermatophyta</taxon>
        <taxon>Magnoliopsida</taxon>
        <taxon>eudicotyledons</taxon>
        <taxon>Gunneridae</taxon>
        <taxon>Pentapetalae</taxon>
        <taxon>asterids</taxon>
        <taxon>lamiids</taxon>
        <taxon>Gentianales</taxon>
        <taxon>Rubiaceae</taxon>
        <taxon>Cinchonoideae</taxon>
        <taxon>Cinchoneae</taxon>
        <taxon>Cinchona</taxon>
    </lineage>
</organism>
<name>A0ABD2ZJQ1_9GENT</name>
<sequence>MQWSKQVFGSINTRIEDIKGRLQHLKQGFITINVKNEISTLEGQLEKLLNLEEILPATARVSELIDQSTRISKVDLLKDLFLEEVVLAIQSIQLSLRARRDQWLWHQIKNGKFTVRSAYHAIRDFELLSNRQFVDGSLSSDFRQGSIDLWVHKIMHNSLGFSLDSFGMICFELWKNRNAIYFEGQFKDLPSILAFAQTSLTAYQEAVKLDPTSITTSNSTPSAASLSFSTNYQFHVMFDGVTDIQNSSFSTSVAILNSQGDFIVGPSKKYSGTANARTTEAVAARDTTFLAKNLYISI</sequence>
<comment type="caution">
    <text evidence="1">The sequence shown here is derived from an EMBL/GenBank/DDBJ whole genome shotgun (WGS) entry which is preliminary data.</text>
</comment>
<keyword evidence="2" id="KW-1185">Reference proteome</keyword>
<reference evidence="1 2" key="1">
    <citation type="submission" date="2024-11" db="EMBL/GenBank/DDBJ databases">
        <title>A near-complete genome assembly of Cinchona calisaya.</title>
        <authorList>
            <person name="Lian D.C."/>
            <person name="Zhao X.W."/>
            <person name="Wei L."/>
        </authorList>
    </citation>
    <scope>NUCLEOTIDE SEQUENCE [LARGE SCALE GENOMIC DNA]</scope>
    <source>
        <tissue evidence="1">Nenye</tissue>
    </source>
</reference>
<dbReference type="Proteomes" id="UP001630127">
    <property type="component" value="Unassembled WGS sequence"/>
</dbReference>
<evidence type="ECO:0000313" key="1">
    <source>
        <dbReference type="EMBL" id="KAL3519681.1"/>
    </source>
</evidence>
<proteinExistence type="predicted"/>
<gene>
    <name evidence="1" type="ORF">ACH5RR_017830</name>
</gene>
<evidence type="ECO:0000313" key="2">
    <source>
        <dbReference type="Proteomes" id="UP001630127"/>
    </source>
</evidence>
<accession>A0ABD2ZJQ1</accession>
<protein>
    <submittedName>
        <fullName evidence="1">Uncharacterized protein</fullName>
    </submittedName>
</protein>
<dbReference type="EMBL" id="JBJUIK010000008">
    <property type="protein sequence ID" value="KAL3519681.1"/>
    <property type="molecule type" value="Genomic_DNA"/>
</dbReference>
<dbReference type="AlphaFoldDB" id="A0ABD2ZJQ1"/>